<name>A0A5J5KTQ2_9MICC</name>
<sequence>MSEQVLPFYLVCDESWSMEDSIGHMNQALVELHKEIASNPVVADKTRLSLIGFAGDAETLLPLSDLSDLETMPGLACRDGGTNFRAAFAATRTQIEDDVRLLKGDGMTVLRPVCFFLSDGAHNAHEDWRKEYTDLISPEFGPHPNIVAFGLGDAEPDAIRRIGTFKAFMAADSISPADALREFVGSLTRSIVKSGSAHDASGAPKLIVEDTVPGFTALDLDTV</sequence>
<evidence type="ECO:0000259" key="1">
    <source>
        <dbReference type="Pfam" id="PF13519"/>
    </source>
</evidence>
<evidence type="ECO:0000313" key="2">
    <source>
        <dbReference type="EMBL" id="KAA9392882.1"/>
    </source>
</evidence>
<protein>
    <submittedName>
        <fullName evidence="2">VWA domain-containing protein</fullName>
    </submittedName>
</protein>
<accession>A0A5J5KTQ2</accession>
<dbReference type="AlphaFoldDB" id="A0A5J5KTQ2"/>
<dbReference type="Gene3D" id="3.40.50.410">
    <property type="entry name" value="von Willebrand factor, type A domain"/>
    <property type="match status" value="1"/>
</dbReference>
<evidence type="ECO:0000313" key="3">
    <source>
        <dbReference type="Proteomes" id="UP000325957"/>
    </source>
</evidence>
<dbReference type="OrthoDB" id="9806395at2"/>
<reference evidence="2 3" key="1">
    <citation type="submission" date="2019-05" db="EMBL/GenBank/DDBJ databases">
        <title>Kocuria coralli sp. nov., a novel actinobacterium isolated from coral reef seawater.</title>
        <authorList>
            <person name="Li J."/>
        </authorList>
    </citation>
    <scope>NUCLEOTIDE SEQUENCE [LARGE SCALE GENOMIC DNA]</scope>
    <source>
        <strain evidence="2 3">SCSIO 13007</strain>
    </source>
</reference>
<dbReference type="RefSeq" id="WP_158035131.1">
    <property type="nucleotide sequence ID" value="NZ_ML708641.1"/>
</dbReference>
<dbReference type="InterPro" id="IPR002035">
    <property type="entry name" value="VWF_A"/>
</dbReference>
<gene>
    <name evidence="2" type="ORF">FCK90_15095</name>
</gene>
<dbReference type="SUPFAM" id="SSF53300">
    <property type="entry name" value="vWA-like"/>
    <property type="match status" value="1"/>
</dbReference>
<proteinExistence type="predicted"/>
<dbReference type="EMBL" id="SZWF01000042">
    <property type="protein sequence ID" value="KAA9392882.1"/>
    <property type="molecule type" value="Genomic_DNA"/>
</dbReference>
<dbReference type="Proteomes" id="UP000325957">
    <property type="component" value="Unassembled WGS sequence"/>
</dbReference>
<feature type="domain" description="VWFA" evidence="1">
    <location>
        <begin position="9"/>
        <end position="99"/>
    </location>
</feature>
<organism evidence="2 3">
    <name type="scientific">Kocuria coralli</name>
    <dbReference type="NCBI Taxonomy" id="1461025"/>
    <lineage>
        <taxon>Bacteria</taxon>
        <taxon>Bacillati</taxon>
        <taxon>Actinomycetota</taxon>
        <taxon>Actinomycetes</taxon>
        <taxon>Micrococcales</taxon>
        <taxon>Micrococcaceae</taxon>
        <taxon>Kocuria</taxon>
    </lineage>
</organism>
<dbReference type="Pfam" id="PF13519">
    <property type="entry name" value="VWA_2"/>
    <property type="match status" value="1"/>
</dbReference>
<dbReference type="InterPro" id="IPR036465">
    <property type="entry name" value="vWFA_dom_sf"/>
</dbReference>
<comment type="caution">
    <text evidence="2">The sequence shown here is derived from an EMBL/GenBank/DDBJ whole genome shotgun (WGS) entry which is preliminary data.</text>
</comment>
<keyword evidence="3" id="KW-1185">Reference proteome</keyword>